<proteinExistence type="predicted"/>
<keyword evidence="2" id="KW-1185">Reference proteome</keyword>
<gene>
    <name evidence="1" type="ORF">ACJ73_05565</name>
</gene>
<reference evidence="1 2" key="1">
    <citation type="submission" date="2015-08" db="EMBL/GenBank/DDBJ databases">
        <title>Emmonsia species relationships and genome sequence.</title>
        <authorList>
            <person name="Cuomo C.A."/>
            <person name="Schwartz I.S."/>
            <person name="Kenyon C."/>
            <person name="De Hoog G.S."/>
            <person name="Govender N.P."/>
            <person name="Botha A."/>
            <person name="Moreno L."/>
            <person name="De Vries M."/>
            <person name="Munoz J.F."/>
            <person name="Stielow J.B."/>
        </authorList>
    </citation>
    <scope>NUCLEOTIDE SEQUENCE [LARGE SCALE GENOMIC DNA]</scope>
    <source>
        <strain evidence="1 2">EI222</strain>
    </source>
</reference>
<dbReference type="VEuPathDB" id="FungiDB:ACJ73_05565"/>
<comment type="caution">
    <text evidence="1">The sequence shown here is derived from an EMBL/GenBank/DDBJ whole genome shotgun (WGS) entry which is preliminary data.</text>
</comment>
<evidence type="ECO:0000313" key="1">
    <source>
        <dbReference type="EMBL" id="OJD23085.1"/>
    </source>
</evidence>
<sequence length="113" mass="12784">MLLERKTGIYHRQTTLRFSRKLELQGGTSSSVISFTALERRFRIHSKLAYFAHPTQTRPKLPMGPLLGVTRLPLCCDDESTGGEILFLKRHLSAVVAILAEANMRIARYRDVG</sequence>
<dbReference type="Proteomes" id="UP000242791">
    <property type="component" value="Unassembled WGS sequence"/>
</dbReference>
<evidence type="ECO:0000313" key="2">
    <source>
        <dbReference type="Proteomes" id="UP000242791"/>
    </source>
</evidence>
<dbReference type="EMBL" id="LGTZ01000882">
    <property type="protein sequence ID" value="OJD23085.1"/>
    <property type="molecule type" value="Genomic_DNA"/>
</dbReference>
<organism evidence="1 2">
    <name type="scientific">Blastomyces percursus</name>
    <dbReference type="NCBI Taxonomy" id="1658174"/>
    <lineage>
        <taxon>Eukaryota</taxon>
        <taxon>Fungi</taxon>
        <taxon>Dikarya</taxon>
        <taxon>Ascomycota</taxon>
        <taxon>Pezizomycotina</taxon>
        <taxon>Eurotiomycetes</taxon>
        <taxon>Eurotiomycetidae</taxon>
        <taxon>Onygenales</taxon>
        <taxon>Ajellomycetaceae</taxon>
        <taxon>Blastomyces</taxon>
    </lineage>
</organism>
<dbReference type="AlphaFoldDB" id="A0A1J9R625"/>
<protein>
    <submittedName>
        <fullName evidence="1">Uncharacterized protein</fullName>
    </submittedName>
</protein>
<accession>A0A1J9R625</accession>
<name>A0A1J9R625_9EURO</name>